<keyword evidence="6 8" id="KW-0732">Signal</keyword>
<dbReference type="PANTHER" id="PTHR11306:SF0">
    <property type="entry name" value="PHOSPHATIDYLGLYCEROL_PHOSPHATIDYLINOSITOL TRANSFER PROTEIN"/>
    <property type="match status" value="1"/>
</dbReference>
<dbReference type="InterPro" id="IPR014756">
    <property type="entry name" value="Ig_E-set"/>
</dbReference>
<comment type="subunit">
    <text evidence="3">Monomer.</text>
</comment>
<dbReference type="SUPFAM" id="SSF81296">
    <property type="entry name" value="E set domains"/>
    <property type="match status" value="1"/>
</dbReference>
<sequence length="166" mass="18119">MRFFTAVALLSASLASAAVVAEDHKVPGGSPLLFCDGYIPRDFVDIKSVKLTPTNPEAGKNLTIEARGTVHKDIRKGAYVRLEVKWGLITLLRTVQDLCEQTSNIDLECPIKAGDMTLKKTVQLPKAIPDGTYNVLADVYSEDDQHITCLTASVSFHGNSLFNLEL</sequence>
<dbReference type="InterPro" id="IPR003172">
    <property type="entry name" value="ML_dom"/>
</dbReference>
<dbReference type="InterPro" id="IPR039670">
    <property type="entry name" value="NPC2-like"/>
</dbReference>
<feature type="domain" description="MD-2-related lipid-recognition" evidence="9">
    <location>
        <begin position="35"/>
        <end position="154"/>
    </location>
</feature>
<keyword evidence="11" id="KW-1185">Reference proteome</keyword>
<evidence type="ECO:0000313" key="11">
    <source>
        <dbReference type="Proteomes" id="UP000037136"/>
    </source>
</evidence>
<evidence type="ECO:0000313" key="10">
    <source>
        <dbReference type="EMBL" id="PFH59029.1"/>
    </source>
</evidence>
<accession>A0A2A9PC86</accession>
<proteinExistence type="inferred from homology"/>
<feature type="signal peptide" evidence="8">
    <location>
        <begin position="1"/>
        <end position="17"/>
    </location>
</feature>
<dbReference type="Pfam" id="PF02221">
    <property type="entry name" value="E1_DerP2_DerF2"/>
    <property type="match status" value="1"/>
</dbReference>
<dbReference type="SMART" id="SM00737">
    <property type="entry name" value="ML"/>
    <property type="match status" value="1"/>
</dbReference>
<evidence type="ECO:0000256" key="3">
    <source>
        <dbReference type="ARBA" id="ARBA00011245"/>
    </source>
</evidence>
<feature type="chain" id="PRO_5012721722" description="Phosphatidylglycerol/phosphatidylinositol transfer protein" evidence="8">
    <location>
        <begin position="18"/>
        <end position="166"/>
    </location>
</feature>
<comment type="caution">
    <text evidence="10">The sequence shown here is derived from an EMBL/GenBank/DDBJ whole genome shotgun (WGS) entry which is preliminary data.</text>
</comment>
<dbReference type="EMBL" id="LAZP02000233">
    <property type="protein sequence ID" value="PFH59029.1"/>
    <property type="molecule type" value="Genomic_DNA"/>
</dbReference>
<evidence type="ECO:0000256" key="5">
    <source>
        <dbReference type="ARBA" id="ARBA00022448"/>
    </source>
</evidence>
<dbReference type="Gene3D" id="2.60.40.770">
    <property type="match status" value="1"/>
</dbReference>
<reference evidence="10 11" key="2">
    <citation type="journal article" date="2017" name="Sci. Rep.">
        <title>Ant-infecting Ophiocordyceps genomes reveal a high diversity of potential behavioral manipulation genes and a possible major role for enterotoxins.</title>
        <authorList>
            <person name="de Bekker C."/>
            <person name="Ohm R.A."/>
            <person name="Evans H.C."/>
            <person name="Brachmann A."/>
            <person name="Hughes D.P."/>
        </authorList>
    </citation>
    <scope>NUCLEOTIDE SEQUENCE [LARGE SCALE GENOMIC DNA]</scope>
    <source>
        <strain evidence="10 11">SC16a</strain>
    </source>
</reference>
<dbReference type="Proteomes" id="UP000037136">
    <property type="component" value="Unassembled WGS sequence"/>
</dbReference>
<evidence type="ECO:0000256" key="6">
    <source>
        <dbReference type="ARBA" id="ARBA00022729"/>
    </source>
</evidence>
<protein>
    <recommendedName>
        <fullName evidence="4">Phosphatidylglycerol/phosphatidylinositol transfer protein</fullName>
    </recommendedName>
</protein>
<evidence type="ECO:0000256" key="8">
    <source>
        <dbReference type="SAM" id="SignalP"/>
    </source>
</evidence>
<dbReference type="STRING" id="268505.A0A2A9PC86"/>
<evidence type="ECO:0000259" key="9">
    <source>
        <dbReference type="SMART" id="SM00737"/>
    </source>
</evidence>
<organism evidence="10 11">
    <name type="scientific">Ophiocordyceps unilateralis</name>
    <name type="common">Zombie-ant fungus</name>
    <name type="synonym">Torrubia unilateralis</name>
    <dbReference type="NCBI Taxonomy" id="268505"/>
    <lineage>
        <taxon>Eukaryota</taxon>
        <taxon>Fungi</taxon>
        <taxon>Dikarya</taxon>
        <taxon>Ascomycota</taxon>
        <taxon>Pezizomycotina</taxon>
        <taxon>Sordariomycetes</taxon>
        <taxon>Hypocreomycetidae</taxon>
        <taxon>Hypocreales</taxon>
        <taxon>Ophiocordycipitaceae</taxon>
        <taxon>Ophiocordyceps</taxon>
    </lineage>
</organism>
<gene>
    <name evidence="10" type="ORF">XA68_12909</name>
</gene>
<dbReference type="AlphaFoldDB" id="A0A2A9PC86"/>
<evidence type="ECO:0000256" key="7">
    <source>
        <dbReference type="ARBA" id="ARBA00023055"/>
    </source>
</evidence>
<reference evidence="10 11" key="1">
    <citation type="journal article" date="2015" name="BMC Genomics">
        <title>Gene expression during zombie ant biting behavior reflects the complexity underlying fungal parasitic behavioral manipulation.</title>
        <authorList>
            <person name="de Bekker C."/>
            <person name="Ohm R.A."/>
            <person name="Loreto R.G."/>
            <person name="Sebastian A."/>
            <person name="Albert I."/>
            <person name="Merrow M."/>
            <person name="Brachmann A."/>
            <person name="Hughes D.P."/>
        </authorList>
    </citation>
    <scope>NUCLEOTIDE SEQUENCE [LARGE SCALE GENOMIC DNA]</scope>
    <source>
        <strain evidence="10 11">SC16a</strain>
    </source>
</reference>
<dbReference type="CDD" id="cd00917">
    <property type="entry name" value="PG-PI_TP"/>
    <property type="match status" value="1"/>
</dbReference>
<comment type="similarity">
    <text evidence="2">Belongs to the NPC2 family.</text>
</comment>
<evidence type="ECO:0000256" key="4">
    <source>
        <dbReference type="ARBA" id="ARBA00016056"/>
    </source>
</evidence>
<dbReference type="InterPro" id="IPR033917">
    <property type="entry name" value="ML_PG-PI_TP"/>
</dbReference>
<evidence type="ECO:0000256" key="1">
    <source>
        <dbReference type="ARBA" id="ARBA00002053"/>
    </source>
</evidence>
<dbReference type="OrthoDB" id="6409159at2759"/>
<dbReference type="GO" id="GO:0032934">
    <property type="term" value="F:sterol binding"/>
    <property type="evidence" value="ECO:0007669"/>
    <property type="project" value="InterPro"/>
</dbReference>
<keyword evidence="7" id="KW-0445">Lipid transport</keyword>
<keyword evidence="5" id="KW-0813">Transport</keyword>
<dbReference type="GO" id="GO:0032366">
    <property type="term" value="P:intracellular sterol transport"/>
    <property type="evidence" value="ECO:0007669"/>
    <property type="project" value="InterPro"/>
</dbReference>
<comment type="function">
    <text evidence="1">Catalyzes the intermembrane transfer of phosphatidylglycerol and phosphatidylinositol.</text>
</comment>
<evidence type="ECO:0000256" key="2">
    <source>
        <dbReference type="ARBA" id="ARBA00006370"/>
    </source>
</evidence>
<dbReference type="PANTHER" id="PTHR11306">
    <property type="entry name" value="NIEMANN PICK TYPE C2 PROTEIN NPC2-RELATED"/>
    <property type="match status" value="1"/>
</dbReference>
<name>A0A2A9PC86_OPHUN</name>